<evidence type="ECO:0000256" key="5">
    <source>
        <dbReference type="ARBA" id="ARBA00022692"/>
    </source>
</evidence>
<keyword evidence="3 8" id="KW-0813">Transport</keyword>
<dbReference type="PROSITE" id="PS00221">
    <property type="entry name" value="MIP"/>
    <property type="match status" value="1"/>
</dbReference>
<proteinExistence type="inferred from homology"/>
<reference evidence="10 11" key="1">
    <citation type="submission" date="2016-11" db="EMBL/GenBank/DDBJ databases">
        <title>The macronuclear genome of Stentor coeruleus: a giant cell with tiny introns.</title>
        <authorList>
            <person name="Slabodnick M."/>
            <person name="Ruby J.G."/>
            <person name="Reiff S.B."/>
            <person name="Swart E.C."/>
            <person name="Gosai S."/>
            <person name="Prabakaran S."/>
            <person name="Witkowska E."/>
            <person name="Larue G.E."/>
            <person name="Fisher S."/>
            <person name="Freeman R.M."/>
            <person name="Gunawardena J."/>
            <person name="Chu W."/>
            <person name="Stover N.A."/>
            <person name="Gregory B.D."/>
            <person name="Nowacki M."/>
            <person name="Derisi J."/>
            <person name="Roy S.W."/>
            <person name="Marshall W.F."/>
            <person name="Sood P."/>
        </authorList>
    </citation>
    <scope>NUCLEOTIDE SEQUENCE [LARGE SCALE GENOMIC DNA]</scope>
    <source>
        <strain evidence="10">WM001</strain>
    </source>
</reference>
<dbReference type="PANTHER" id="PTHR19139">
    <property type="entry name" value="AQUAPORIN TRANSPORTER"/>
    <property type="match status" value="1"/>
</dbReference>
<dbReference type="Pfam" id="PF00230">
    <property type="entry name" value="MIP"/>
    <property type="match status" value="1"/>
</dbReference>
<comment type="caution">
    <text evidence="10">The sequence shown here is derived from an EMBL/GenBank/DDBJ whole genome shotgun (WGS) entry which is preliminary data.</text>
</comment>
<evidence type="ECO:0000256" key="4">
    <source>
        <dbReference type="ARBA" id="ARBA00022475"/>
    </source>
</evidence>
<keyword evidence="4" id="KW-1003">Cell membrane</keyword>
<keyword evidence="5 8" id="KW-0812">Transmembrane</keyword>
<dbReference type="GO" id="GO:0015250">
    <property type="term" value="F:water channel activity"/>
    <property type="evidence" value="ECO:0007669"/>
    <property type="project" value="TreeGrafter"/>
</dbReference>
<feature type="transmembrane region" description="Helical" evidence="9">
    <location>
        <begin position="84"/>
        <end position="109"/>
    </location>
</feature>
<evidence type="ECO:0000313" key="10">
    <source>
        <dbReference type="EMBL" id="OMJ94642.1"/>
    </source>
</evidence>
<keyword evidence="7 9" id="KW-0472">Membrane</keyword>
<evidence type="ECO:0000256" key="8">
    <source>
        <dbReference type="RuleBase" id="RU000477"/>
    </source>
</evidence>
<dbReference type="SUPFAM" id="SSF81338">
    <property type="entry name" value="Aquaporin-like"/>
    <property type="match status" value="1"/>
</dbReference>
<organism evidence="10 11">
    <name type="scientific">Stentor coeruleus</name>
    <dbReference type="NCBI Taxonomy" id="5963"/>
    <lineage>
        <taxon>Eukaryota</taxon>
        <taxon>Sar</taxon>
        <taxon>Alveolata</taxon>
        <taxon>Ciliophora</taxon>
        <taxon>Postciliodesmatophora</taxon>
        <taxon>Heterotrichea</taxon>
        <taxon>Heterotrichida</taxon>
        <taxon>Stentoridae</taxon>
        <taxon>Stentor</taxon>
    </lineage>
</organism>
<dbReference type="OrthoDB" id="3222at2759"/>
<dbReference type="InterPro" id="IPR022357">
    <property type="entry name" value="MIP_CS"/>
</dbReference>
<dbReference type="Proteomes" id="UP000187209">
    <property type="component" value="Unassembled WGS sequence"/>
</dbReference>
<keyword evidence="11" id="KW-1185">Reference proteome</keyword>
<evidence type="ECO:0000256" key="7">
    <source>
        <dbReference type="ARBA" id="ARBA00023136"/>
    </source>
</evidence>
<comment type="subcellular location">
    <subcellularLocation>
        <location evidence="1">Cell membrane</location>
        <topology evidence="1">Multi-pass membrane protein</topology>
    </subcellularLocation>
</comment>
<evidence type="ECO:0000256" key="9">
    <source>
        <dbReference type="SAM" id="Phobius"/>
    </source>
</evidence>
<gene>
    <name evidence="10" type="ORF">SteCoe_2134</name>
</gene>
<sequence>MLGDIKRSKSITFMQQCFSEALGTFMLVFAVGVTQGDPLSVAPTLWAAMIATGFISGAQFNPAVSIAVMVHAILSKAHDLKNKVIMSIIFIIIQLSFGLFGAYIAYFVINTDYKPLMYFDVSNDYLSGEAFLAEVFFTTVLAGCAVTAGNFTKSNILAGGIVATTVSAGDFSIGKYSGGCFNPAVGFGVNMIKKAIDGGSSHRVWLYLLAPSFGGVLAGVFSTFFLHYKKDVNQMRKAFY</sequence>
<evidence type="ECO:0000256" key="3">
    <source>
        <dbReference type="ARBA" id="ARBA00022448"/>
    </source>
</evidence>
<dbReference type="GO" id="GO:0005886">
    <property type="term" value="C:plasma membrane"/>
    <property type="evidence" value="ECO:0007669"/>
    <property type="project" value="UniProtKB-SubCell"/>
</dbReference>
<evidence type="ECO:0000313" key="11">
    <source>
        <dbReference type="Proteomes" id="UP000187209"/>
    </source>
</evidence>
<dbReference type="InterPro" id="IPR023271">
    <property type="entry name" value="Aquaporin-like"/>
</dbReference>
<protein>
    <recommendedName>
        <fullName evidence="12">Aquaporin</fullName>
    </recommendedName>
</protein>
<feature type="transmembrane region" description="Helical" evidence="9">
    <location>
        <begin position="204"/>
        <end position="228"/>
    </location>
</feature>
<dbReference type="InterPro" id="IPR000425">
    <property type="entry name" value="MIP"/>
</dbReference>
<feature type="transmembrane region" description="Helical" evidence="9">
    <location>
        <begin position="46"/>
        <end position="72"/>
    </location>
</feature>
<name>A0A1R2D070_9CILI</name>
<evidence type="ECO:0000256" key="6">
    <source>
        <dbReference type="ARBA" id="ARBA00022989"/>
    </source>
</evidence>
<dbReference type="PANTHER" id="PTHR19139:SF199">
    <property type="entry name" value="MIP17260P"/>
    <property type="match status" value="1"/>
</dbReference>
<evidence type="ECO:0000256" key="1">
    <source>
        <dbReference type="ARBA" id="ARBA00004651"/>
    </source>
</evidence>
<keyword evidence="6 9" id="KW-1133">Transmembrane helix</keyword>
<comment type="similarity">
    <text evidence="2 8">Belongs to the MIP/aquaporin (TC 1.A.8) family.</text>
</comment>
<dbReference type="AlphaFoldDB" id="A0A1R2D070"/>
<dbReference type="PRINTS" id="PR00783">
    <property type="entry name" value="MINTRINSICP"/>
</dbReference>
<evidence type="ECO:0000256" key="2">
    <source>
        <dbReference type="ARBA" id="ARBA00006175"/>
    </source>
</evidence>
<evidence type="ECO:0008006" key="12">
    <source>
        <dbReference type="Google" id="ProtNLM"/>
    </source>
</evidence>
<dbReference type="Gene3D" id="1.20.1080.10">
    <property type="entry name" value="Glycerol uptake facilitator protein"/>
    <property type="match status" value="1"/>
</dbReference>
<accession>A0A1R2D070</accession>
<dbReference type="InterPro" id="IPR034294">
    <property type="entry name" value="Aquaporin_transptr"/>
</dbReference>
<dbReference type="EMBL" id="MPUH01000023">
    <property type="protein sequence ID" value="OMJ94642.1"/>
    <property type="molecule type" value="Genomic_DNA"/>
</dbReference>